<gene>
    <name evidence="1" type="ORF">D5R81_18790</name>
</gene>
<dbReference type="Pfam" id="PF13812">
    <property type="entry name" value="PPR_3"/>
    <property type="match status" value="3"/>
</dbReference>
<sequence>MATVRTSAEHGSIYRFMLKSLQEYPSEALSYLNFEVSRFDGDENLQQGYQRLNKTDRQKLYDFFNNKSSSTRSNSRTRETHYCKKPSNVRQRFVTELDSITPKSSTRYTRQIQQPPSSPDSFFTQTSALIHSWILKQKSKNQLGIKLNALIGGCTKLSQLIEIIHSLKSDKQVMETSWDIRLIHKLLHKASEFSDSHSSNFDGIFSDITRFKSSYESKTCTLLLKLIKLNLNFSDAKKLVLSNAAEASLIQQWGVELDVAIYNAFITVCAKTGQFDSAWRLVCGDKPVMAPHLPLKANQITCMNLLTTCAETKHYAEAKSLVLGDGDTDTASLMQQWGIRPDVAVYSAFIKVCAKAGQFDSAWQLVCGDKPVMAPHLPLKADSITCMNLLAACAESGRYTEATSLVLGDGDTATASLMQQWGIKPNVAVYSAFIMVCAKTGQFNSAWQLVCGDKPVMAPYLPLKANQITCTNLLTACAEAGRYAEAKSLVLGDTTTVTASLMQQWDIKPNVAIYNAFITVCAKTGQFESAWQLVCGDKPVMAPRLPLKANQITCMNLLTACAEAGRYAEAKSLVLGDTTTASLMQQWNIKPNAAIYSAFITVCAKTGQFDSAWKLVCGDNPLMAPHLPLKANQITCMNLLAACAKAGRYAEAKSLVLADGDTATATASLMQQWGIKPNVAIYNAFITVCAKTDQFDSAWRLVRGDKPVMAPHLPLKANQITCMNLLTACAEAGRYAEAKLLVLGDGDTASLMQRWDIKPNVAIYSAFITVCAKTSQFDSAWQLLCGDKPVMAPHLPLKANQITCMNLLTACAEAGRYTEAKSLVLGDGDTVTATDSLMQLWDIKPNVAIYSAFITVCAKTGQFDSAWQLVCGDKPVMAPHLPLKADSITCMNLLTACAETGRYAEAKSLVLGDGDTATASLMQQWDIKPDVAIYSAFITVCAKTGQFDSAWRLVCGDKPVMAPHLSLKANQITCVNLLAACAETGRYAEAKSLVLSDIATASLIQQWGIKPNVAIYSAFITVCAKTGQFDSAWQLVCGDKPMMAPHLPLKVDSITCTNLLTACAETGRYAEAKSLVLGDAATDSLMKQWGIKPHVAIYNAFITVCAKTGQFDSAWQLVCGDKPVMAPHLPLKADSITCMNLLAACAEEGHYAEAKSLVLGDGDTASLMQQWGIKADVAIYNAFITVCAKTGYFDSAWQLVCGDKPVMAPHLPLIANRITCLNLLTACAEAGRYAEAKSLVLDDGDTATATATASLMKQWDIKPEVAIYNAFIKVCIKAKELDTGIWYLEEIINKCNMSTLSQIHAQLTPLEKDNFASMIDKGITQGIYKKNVGLMNHCIDLHMDKIFEGHSGDGTHIRGVPLAFAKLLFCYHKQNNEPKITSIITGYHGNNTLKNGMIIFLKDEFGFEFIEDKFNSGMIVLSESTH</sequence>
<evidence type="ECO:0000313" key="2">
    <source>
        <dbReference type="Proteomes" id="UP000273022"/>
    </source>
</evidence>
<dbReference type="OrthoDB" id="6412288at2"/>
<dbReference type="InterPro" id="IPR011990">
    <property type="entry name" value="TPR-like_helical_dom_sf"/>
</dbReference>
<reference evidence="1 2" key="1">
    <citation type="submission" date="2018-09" db="EMBL/GenBank/DDBJ databases">
        <title>Phylogeny of the Shewanellaceae, and recommendation for two new genera, Pseudoshewanella and Parashewanella.</title>
        <authorList>
            <person name="Wang G."/>
        </authorList>
    </citation>
    <scope>NUCLEOTIDE SEQUENCE [LARGE SCALE GENOMIC DNA]</scope>
    <source>
        <strain evidence="1 2">KCTC 22492</strain>
    </source>
</reference>
<proteinExistence type="predicted"/>
<dbReference type="PANTHER" id="PTHR47938:SF35">
    <property type="entry name" value="PENTATRICOPEPTIDE REPEAT-CONTAINING PROTEIN 4, MITOCHONDRIAL-RELATED"/>
    <property type="match status" value="1"/>
</dbReference>
<protein>
    <submittedName>
        <fullName evidence="1">Uncharacterized protein</fullName>
    </submittedName>
</protein>
<name>A0A3A6T6P9_9GAMM</name>
<comment type="caution">
    <text evidence="1">The sequence shown here is derived from an EMBL/GenBank/DDBJ whole genome shotgun (WGS) entry which is preliminary data.</text>
</comment>
<dbReference type="Gene3D" id="1.25.40.10">
    <property type="entry name" value="Tetratricopeptide repeat domain"/>
    <property type="match status" value="11"/>
</dbReference>
<evidence type="ECO:0000313" key="1">
    <source>
        <dbReference type="EMBL" id="RJY05091.1"/>
    </source>
</evidence>
<dbReference type="EMBL" id="QYYH01000196">
    <property type="protein sequence ID" value="RJY05091.1"/>
    <property type="molecule type" value="Genomic_DNA"/>
</dbReference>
<dbReference type="InterPro" id="IPR002885">
    <property type="entry name" value="PPR_rpt"/>
</dbReference>
<keyword evidence="2" id="KW-1185">Reference proteome</keyword>
<dbReference type="Pfam" id="PF01535">
    <property type="entry name" value="PPR"/>
    <property type="match status" value="3"/>
</dbReference>
<organism evidence="1 2">
    <name type="scientific">Parashewanella spongiae</name>
    <dbReference type="NCBI Taxonomy" id="342950"/>
    <lineage>
        <taxon>Bacteria</taxon>
        <taxon>Pseudomonadati</taxon>
        <taxon>Pseudomonadota</taxon>
        <taxon>Gammaproteobacteria</taxon>
        <taxon>Alteromonadales</taxon>
        <taxon>Shewanellaceae</taxon>
        <taxon>Parashewanella</taxon>
    </lineage>
</organism>
<dbReference type="GO" id="GO:0003729">
    <property type="term" value="F:mRNA binding"/>
    <property type="evidence" value="ECO:0007669"/>
    <property type="project" value="TreeGrafter"/>
</dbReference>
<accession>A0A3A6T6P9</accession>
<dbReference type="Proteomes" id="UP000273022">
    <property type="component" value="Unassembled WGS sequence"/>
</dbReference>
<dbReference type="RefSeq" id="WP_121855120.1">
    <property type="nucleotide sequence ID" value="NZ_CP037952.1"/>
</dbReference>
<dbReference type="PANTHER" id="PTHR47938">
    <property type="entry name" value="RESPIRATORY COMPLEX I CHAPERONE (CIA84), PUTATIVE (AFU_ORTHOLOGUE AFUA_2G06020)-RELATED"/>
    <property type="match status" value="1"/>
</dbReference>